<accession>A0AAV4F4G1</accession>
<name>A0AAV4F4G1_9GAST</name>
<dbReference type="AlphaFoldDB" id="A0AAV4F4G1"/>
<keyword evidence="2" id="KW-1185">Reference proteome</keyword>
<reference evidence="1 2" key="1">
    <citation type="journal article" date="2021" name="Elife">
        <title>Chloroplast acquisition without the gene transfer in kleptoplastic sea slugs, Plakobranchus ocellatus.</title>
        <authorList>
            <person name="Maeda T."/>
            <person name="Takahashi S."/>
            <person name="Yoshida T."/>
            <person name="Shimamura S."/>
            <person name="Takaki Y."/>
            <person name="Nagai Y."/>
            <person name="Toyoda A."/>
            <person name="Suzuki Y."/>
            <person name="Arimoto A."/>
            <person name="Ishii H."/>
            <person name="Satoh N."/>
            <person name="Nishiyama T."/>
            <person name="Hasebe M."/>
            <person name="Maruyama T."/>
            <person name="Minagawa J."/>
            <person name="Obokata J."/>
            <person name="Shigenobu S."/>
        </authorList>
    </citation>
    <scope>NUCLEOTIDE SEQUENCE [LARGE SCALE GENOMIC DNA]</scope>
</reference>
<dbReference type="EMBL" id="BMAT01000538">
    <property type="protein sequence ID" value="GFR67869.1"/>
    <property type="molecule type" value="Genomic_DNA"/>
</dbReference>
<organism evidence="1 2">
    <name type="scientific">Elysia marginata</name>
    <dbReference type="NCBI Taxonomy" id="1093978"/>
    <lineage>
        <taxon>Eukaryota</taxon>
        <taxon>Metazoa</taxon>
        <taxon>Spiralia</taxon>
        <taxon>Lophotrochozoa</taxon>
        <taxon>Mollusca</taxon>
        <taxon>Gastropoda</taxon>
        <taxon>Heterobranchia</taxon>
        <taxon>Euthyneura</taxon>
        <taxon>Panpulmonata</taxon>
        <taxon>Sacoglossa</taxon>
        <taxon>Placobranchoidea</taxon>
        <taxon>Plakobranchidae</taxon>
        <taxon>Elysia</taxon>
    </lineage>
</organism>
<protein>
    <submittedName>
        <fullName evidence="1">Uncharacterized protein</fullName>
    </submittedName>
</protein>
<sequence length="188" mass="21419">MKYNNTSLFYPAHDTYSTIFLMQHPSNDIMASVTPRCIISATSESRRRQGKTRQDRHWKCEGIGFAELPLTRSGQNIKTRWRRKKVFFFIRDVGTTGGEGRQRRNSDFQNIRSVPGIMAQYTKQRGDSERGENYPRMIREVTQCGKSVNDGADIEGDSVLCSTKCVALTDCCRARWAELGAHLQTLST</sequence>
<gene>
    <name evidence="1" type="ORF">ElyMa_000261500</name>
</gene>
<evidence type="ECO:0000313" key="2">
    <source>
        <dbReference type="Proteomes" id="UP000762676"/>
    </source>
</evidence>
<dbReference type="Proteomes" id="UP000762676">
    <property type="component" value="Unassembled WGS sequence"/>
</dbReference>
<comment type="caution">
    <text evidence="1">The sequence shown here is derived from an EMBL/GenBank/DDBJ whole genome shotgun (WGS) entry which is preliminary data.</text>
</comment>
<evidence type="ECO:0000313" key="1">
    <source>
        <dbReference type="EMBL" id="GFR67869.1"/>
    </source>
</evidence>
<proteinExistence type="predicted"/>